<keyword evidence="4 10" id="KW-0808">Transferase</keyword>
<evidence type="ECO:0000256" key="6">
    <source>
        <dbReference type="ARBA" id="ARBA00022827"/>
    </source>
</evidence>
<comment type="cofactor">
    <cofactor evidence="11">
        <name>Mg(2+)</name>
        <dbReference type="ChEBI" id="CHEBI:18420"/>
    </cofactor>
    <cofactor evidence="11">
        <name>Mn(2+)</name>
        <dbReference type="ChEBI" id="CHEBI:29035"/>
    </cofactor>
    <text evidence="11">Magnesium. Can also use manganese.</text>
</comment>
<dbReference type="RefSeq" id="WP_147099480.1">
    <property type="nucleotide sequence ID" value="NZ_VOOS01000002.1"/>
</dbReference>
<proteinExistence type="inferred from homology"/>
<comment type="subcellular location">
    <subcellularLocation>
        <location evidence="12">Cell inner membrane</location>
        <topology evidence="12">Lipid-anchor</topology>
        <orientation evidence="12">Periplasmic side</orientation>
    </subcellularLocation>
</comment>
<evidence type="ECO:0000256" key="11">
    <source>
        <dbReference type="PIRSR" id="PIRSR006268-2"/>
    </source>
</evidence>
<name>A0A5C6RXH9_9FLAO</name>
<gene>
    <name evidence="13" type="ORF">FRY74_05690</name>
</gene>
<accession>A0A5C6RXH9</accession>
<comment type="function">
    <text evidence="12">Flavin transferase that catalyzes the transfer of the FMN moiety of FAD and its covalent binding to the hydroxyl group of a threonine residue in a target flavoprotein.</text>
</comment>
<keyword evidence="14" id="KW-1185">Reference proteome</keyword>
<dbReference type="PROSITE" id="PS51257">
    <property type="entry name" value="PROKAR_LIPOPROTEIN"/>
    <property type="match status" value="1"/>
</dbReference>
<feature type="binding site" evidence="11">
    <location>
        <position position="281"/>
    </location>
    <ligand>
        <name>Mg(2+)</name>
        <dbReference type="ChEBI" id="CHEBI:18420"/>
    </ligand>
</feature>
<evidence type="ECO:0000313" key="13">
    <source>
        <dbReference type="EMBL" id="TXB66062.1"/>
    </source>
</evidence>
<feature type="binding site" evidence="11">
    <location>
        <position position="285"/>
    </location>
    <ligand>
        <name>Mg(2+)</name>
        <dbReference type="ChEBI" id="CHEBI:18420"/>
    </ligand>
</feature>
<evidence type="ECO:0000256" key="5">
    <source>
        <dbReference type="ARBA" id="ARBA00022723"/>
    </source>
</evidence>
<dbReference type="OrthoDB" id="9778595at2"/>
<protein>
    <recommendedName>
        <fullName evidence="2 10">FAD:protein FMN transferase</fullName>
        <ecNumber evidence="1 10">2.7.1.180</ecNumber>
    </recommendedName>
    <alternativeName>
        <fullName evidence="8 10">Flavin transferase</fullName>
    </alternativeName>
</protein>
<keyword evidence="12" id="KW-0997">Cell inner membrane</keyword>
<dbReference type="GO" id="GO:0005886">
    <property type="term" value="C:plasma membrane"/>
    <property type="evidence" value="ECO:0007669"/>
    <property type="project" value="UniProtKB-SubCell"/>
</dbReference>
<feature type="binding site" evidence="11">
    <location>
        <position position="165"/>
    </location>
    <ligand>
        <name>Mg(2+)</name>
        <dbReference type="ChEBI" id="CHEBI:18420"/>
    </ligand>
</feature>
<dbReference type="InterPro" id="IPR003374">
    <property type="entry name" value="ApbE-like_sf"/>
</dbReference>
<evidence type="ECO:0000256" key="2">
    <source>
        <dbReference type="ARBA" id="ARBA00016337"/>
    </source>
</evidence>
<dbReference type="Pfam" id="PF02424">
    <property type="entry name" value="ApbE"/>
    <property type="match status" value="1"/>
</dbReference>
<dbReference type="PIRSF" id="PIRSF006268">
    <property type="entry name" value="ApbE"/>
    <property type="match status" value="1"/>
</dbReference>
<dbReference type="PANTHER" id="PTHR30040:SF2">
    <property type="entry name" value="FAD:PROTEIN FMN TRANSFERASE"/>
    <property type="match status" value="1"/>
</dbReference>
<dbReference type="PANTHER" id="PTHR30040">
    <property type="entry name" value="THIAMINE BIOSYNTHESIS LIPOPROTEIN APBE"/>
    <property type="match status" value="1"/>
</dbReference>
<comment type="caution">
    <text evidence="13">The sequence shown here is derived from an EMBL/GenBank/DDBJ whole genome shotgun (WGS) entry which is preliminary data.</text>
</comment>
<evidence type="ECO:0000256" key="4">
    <source>
        <dbReference type="ARBA" id="ARBA00022679"/>
    </source>
</evidence>
<evidence type="ECO:0000256" key="8">
    <source>
        <dbReference type="ARBA" id="ARBA00031306"/>
    </source>
</evidence>
<keyword evidence="5 10" id="KW-0479">Metal-binding</keyword>
<dbReference type="GO" id="GO:0016740">
    <property type="term" value="F:transferase activity"/>
    <property type="evidence" value="ECO:0007669"/>
    <property type="project" value="UniProtKB-UniRule"/>
</dbReference>
<evidence type="ECO:0000256" key="10">
    <source>
        <dbReference type="PIRNR" id="PIRNR006268"/>
    </source>
</evidence>
<keyword evidence="12" id="KW-0472">Membrane</keyword>
<dbReference type="EMBL" id="VOOS01000002">
    <property type="protein sequence ID" value="TXB66062.1"/>
    <property type="molecule type" value="Genomic_DNA"/>
</dbReference>
<dbReference type="GO" id="GO:0046872">
    <property type="term" value="F:metal ion binding"/>
    <property type="evidence" value="ECO:0007669"/>
    <property type="project" value="UniProtKB-UniRule"/>
</dbReference>
<sequence>MKKIIALYFILFTVSCAEPEPKNKEIKVEGLAQGTSYHITYISNDGVNYQRSIDSLLIEIDNSLSTYQPRSIISKFNQADSTQKVDQLFIEVFNDAKLVFEATNGALDPTVAPVVNAWGFGFKNLENTDSTFIDSLLQYVNFNAVTIKDSIVFKSNPNIMIDFNAIAQGYSVDVLAEFLEAKGIENYMVEVGGELRVKGKNTNNKLWRIGIDKPIENNINRDLEAIINLDNIALATSGNYRKFYEKNGVKYSHTLNPKTGYPVQHTLLSATVLAKTCSLADAYATAFMVLGLEKSKEIVASNSDLEVLFIYVDEKNEFQTFASQEISKFIELNDVK</sequence>
<comment type="similarity">
    <text evidence="10 12">Belongs to the ApbE family.</text>
</comment>
<keyword evidence="12" id="KW-0449">Lipoprotein</keyword>
<dbReference type="SUPFAM" id="SSF143631">
    <property type="entry name" value="ApbE-like"/>
    <property type="match status" value="1"/>
</dbReference>
<evidence type="ECO:0000256" key="3">
    <source>
        <dbReference type="ARBA" id="ARBA00022630"/>
    </source>
</evidence>
<evidence type="ECO:0000256" key="12">
    <source>
        <dbReference type="RuleBase" id="RU363002"/>
    </source>
</evidence>
<evidence type="ECO:0000256" key="7">
    <source>
        <dbReference type="ARBA" id="ARBA00022842"/>
    </source>
</evidence>
<evidence type="ECO:0000256" key="1">
    <source>
        <dbReference type="ARBA" id="ARBA00011955"/>
    </source>
</evidence>
<evidence type="ECO:0000256" key="9">
    <source>
        <dbReference type="ARBA" id="ARBA00048540"/>
    </source>
</evidence>
<keyword evidence="12" id="KW-1003">Cell membrane</keyword>
<keyword evidence="3 10" id="KW-0285">Flavoprotein</keyword>
<dbReference type="InterPro" id="IPR024932">
    <property type="entry name" value="ApbE"/>
</dbReference>
<dbReference type="Gene3D" id="3.10.520.10">
    <property type="entry name" value="ApbE-like domains"/>
    <property type="match status" value="1"/>
</dbReference>
<organism evidence="13 14">
    <name type="scientific">Vicingus serpentipes</name>
    <dbReference type="NCBI Taxonomy" id="1926625"/>
    <lineage>
        <taxon>Bacteria</taxon>
        <taxon>Pseudomonadati</taxon>
        <taxon>Bacteroidota</taxon>
        <taxon>Flavobacteriia</taxon>
        <taxon>Flavobacteriales</taxon>
        <taxon>Vicingaceae</taxon>
        <taxon>Vicingus</taxon>
    </lineage>
</organism>
<keyword evidence="7 10" id="KW-0460">Magnesium</keyword>
<keyword evidence="6 10" id="KW-0274">FAD</keyword>
<dbReference type="AlphaFoldDB" id="A0A5C6RXH9"/>
<evidence type="ECO:0000313" key="14">
    <source>
        <dbReference type="Proteomes" id="UP000321721"/>
    </source>
</evidence>
<dbReference type="Proteomes" id="UP000321721">
    <property type="component" value="Unassembled WGS sequence"/>
</dbReference>
<reference evidence="13 14" key="1">
    <citation type="submission" date="2019-08" db="EMBL/GenBank/DDBJ databases">
        <title>Genome of Vicingus serpentipes NCIMB 15042.</title>
        <authorList>
            <person name="Bowman J.P."/>
        </authorList>
    </citation>
    <scope>NUCLEOTIDE SEQUENCE [LARGE SCALE GENOMIC DNA]</scope>
    <source>
        <strain evidence="13 14">NCIMB 15042</strain>
    </source>
</reference>
<comment type="catalytic activity">
    <reaction evidence="9 10 12">
        <text>L-threonyl-[protein] + FAD = FMN-L-threonyl-[protein] + AMP + H(+)</text>
        <dbReference type="Rhea" id="RHEA:36847"/>
        <dbReference type="Rhea" id="RHEA-COMP:11060"/>
        <dbReference type="Rhea" id="RHEA-COMP:11061"/>
        <dbReference type="ChEBI" id="CHEBI:15378"/>
        <dbReference type="ChEBI" id="CHEBI:30013"/>
        <dbReference type="ChEBI" id="CHEBI:57692"/>
        <dbReference type="ChEBI" id="CHEBI:74257"/>
        <dbReference type="ChEBI" id="CHEBI:456215"/>
        <dbReference type="EC" id="2.7.1.180"/>
    </reaction>
</comment>
<dbReference type="EC" id="2.7.1.180" evidence="1 10"/>